<evidence type="ECO:0000313" key="3">
    <source>
        <dbReference type="Proteomes" id="UP000076066"/>
    </source>
</evidence>
<dbReference type="GeneID" id="53316914"/>
<feature type="domain" description="STAS" evidence="1">
    <location>
        <begin position="12"/>
        <end position="110"/>
    </location>
</feature>
<dbReference type="PROSITE" id="PS50801">
    <property type="entry name" value="STAS"/>
    <property type="match status" value="1"/>
</dbReference>
<dbReference type="AlphaFoldDB" id="A0A143DE28"/>
<dbReference type="CDD" id="cd07043">
    <property type="entry name" value="STAS_anti-anti-sigma_factors"/>
    <property type="match status" value="1"/>
</dbReference>
<dbReference type="InterPro" id="IPR002645">
    <property type="entry name" value="STAS_dom"/>
</dbReference>
<accession>A0A143DE28</accession>
<keyword evidence="3" id="KW-1185">Reference proteome</keyword>
<protein>
    <recommendedName>
        <fullName evidence="1">STAS domain-containing protein</fullName>
    </recommendedName>
</protein>
<dbReference type="Gene3D" id="3.30.750.24">
    <property type="entry name" value="STAS domain"/>
    <property type="match status" value="1"/>
</dbReference>
<evidence type="ECO:0000313" key="2">
    <source>
        <dbReference type="EMBL" id="AMW34975.1"/>
    </source>
</evidence>
<evidence type="ECO:0000259" key="1">
    <source>
        <dbReference type="PROSITE" id="PS50801"/>
    </source>
</evidence>
<dbReference type="SUPFAM" id="SSF52091">
    <property type="entry name" value="SpoIIaa-like"/>
    <property type="match status" value="1"/>
</dbReference>
<name>A0A143DE28_9PROT</name>
<gene>
    <name evidence="2" type="ORF">AY555_07065</name>
</gene>
<dbReference type="OrthoDB" id="5297990at2"/>
<dbReference type="RefSeq" id="WP_066135129.1">
    <property type="nucleotide sequence ID" value="NZ_CP014525.1"/>
</dbReference>
<dbReference type="Proteomes" id="UP000076066">
    <property type="component" value="Chromosome"/>
</dbReference>
<reference evidence="2 3" key="1">
    <citation type="submission" date="2016-02" db="EMBL/GenBank/DDBJ databases">
        <title>Complete Genome of H5569, the type strain of the newly described species Haematospirillium jordaniae.</title>
        <authorList>
            <person name="Nicholson A.C."/>
            <person name="Humrighouse B.W."/>
            <person name="Loparov V."/>
            <person name="McQuiston J.R."/>
        </authorList>
    </citation>
    <scope>NUCLEOTIDE SEQUENCE [LARGE SCALE GENOMIC DNA]</scope>
    <source>
        <strain evidence="2 3">H5569</strain>
    </source>
</reference>
<sequence>MSVTLLNSHQDIIAVVMGDLTLSTLDSVLPVFIDISQDAKQDVTLDLSSVAVIDAAAIGLIIALNQRLVSSGRALTLLCPPGQPRGLLSLVGLDSQVKMIETYAPGPAVH</sequence>
<dbReference type="EMBL" id="CP014525">
    <property type="protein sequence ID" value="AMW34975.1"/>
    <property type="molecule type" value="Genomic_DNA"/>
</dbReference>
<proteinExistence type="predicted"/>
<organism evidence="2 3">
    <name type="scientific">Haematospirillum jordaniae</name>
    <dbReference type="NCBI Taxonomy" id="1549855"/>
    <lineage>
        <taxon>Bacteria</taxon>
        <taxon>Pseudomonadati</taxon>
        <taxon>Pseudomonadota</taxon>
        <taxon>Alphaproteobacteria</taxon>
        <taxon>Rhodospirillales</taxon>
        <taxon>Novispirillaceae</taxon>
        <taxon>Haematospirillum</taxon>
    </lineage>
</organism>
<dbReference type="STRING" id="1549855.AY555_07065"/>
<dbReference type="InterPro" id="IPR036513">
    <property type="entry name" value="STAS_dom_sf"/>
</dbReference>
<dbReference type="Pfam" id="PF01740">
    <property type="entry name" value="STAS"/>
    <property type="match status" value="1"/>
</dbReference>
<dbReference type="KEGG" id="hjo:AY555_07065"/>